<feature type="region of interest" description="Disordered" evidence="1">
    <location>
        <begin position="33"/>
        <end position="52"/>
    </location>
</feature>
<organism evidence="2 3">
    <name type="scientific">Tetradesmus obliquus</name>
    <name type="common">Green alga</name>
    <name type="synonym">Acutodesmus obliquus</name>
    <dbReference type="NCBI Taxonomy" id="3088"/>
    <lineage>
        <taxon>Eukaryota</taxon>
        <taxon>Viridiplantae</taxon>
        <taxon>Chlorophyta</taxon>
        <taxon>core chlorophytes</taxon>
        <taxon>Chlorophyceae</taxon>
        <taxon>CS clade</taxon>
        <taxon>Sphaeropleales</taxon>
        <taxon>Scenedesmaceae</taxon>
        <taxon>Tetradesmus</taxon>
    </lineage>
</organism>
<dbReference type="AlphaFoldDB" id="A0A383VUB4"/>
<evidence type="ECO:0000256" key="1">
    <source>
        <dbReference type="SAM" id="MobiDB-lite"/>
    </source>
</evidence>
<name>A0A383VUB4_TETOB</name>
<dbReference type="EMBL" id="FNXT01000864">
    <property type="protein sequence ID" value="SZX68510.1"/>
    <property type="molecule type" value="Genomic_DNA"/>
</dbReference>
<evidence type="ECO:0000313" key="2">
    <source>
        <dbReference type="EMBL" id="SZX68510.1"/>
    </source>
</evidence>
<accession>A0A383VUB4</accession>
<proteinExistence type="predicted"/>
<evidence type="ECO:0000313" key="3">
    <source>
        <dbReference type="Proteomes" id="UP000256970"/>
    </source>
</evidence>
<evidence type="ECO:0008006" key="4">
    <source>
        <dbReference type="Google" id="ProtNLM"/>
    </source>
</evidence>
<reference evidence="2 3" key="1">
    <citation type="submission" date="2016-10" db="EMBL/GenBank/DDBJ databases">
        <authorList>
            <person name="Cai Z."/>
        </authorList>
    </citation>
    <scope>NUCLEOTIDE SEQUENCE [LARGE SCALE GENOMIC DNA]</scope>
</reference>
<sequence length="86" mass="9327">MPQMRQQQQQQHEQMLRELEATAHNLHALLHSPGARQLLQQPPPAADATPAQQGFISLCNDNLVDFVGAARQLDAAAAANPSPAVR</sequence>
<gene>
    <name evidence="2" type="ORF">BQ4739_LOCUS8855</name>
</gene>
<protein>
    <recommendedName>
        <fullName evidence="4">Mediator of RNA polymerase II transcription subunit 21</fullName>
    </recommendedName>
</protein>
<keyword evidence="3" id="KW-1185">Reference proteome</keyword>
<dbReference type="Proteomes" id="UP000256970">
    <property type="component" value="Unassembled WGS sequence"/>
</dbReference>